<keyword evidence="2" id="KW-1185">Reference proteome</keyword>
<organism evidence="1 2">
    <name type="scientific">Furculomyces boomerangus</name>
    <dbReference type="NCBI Taxonomy" id="61424"/>
    <lineage>
        <taxon>Eukaryota</taxon>
        <taxon>Fungi</taxon>
        <taxon>Fungi incertae sedis</taxon>
        <taxon>Zoopagomycota</taxon>
        <taxon>Kickxellomycotina</taxon>
        <taxon>Harpellomycetes</taxon>
        <taxon>Harpellales</taxon>
        <taxon>Harpellaceae</taxon>
        <taxon>Furculomyces</taxon>
    </lineage>
</organism>
<proteinExistence type="predicted"/>
<gene>
    <name evidence="1" type="ORF">BB559_006696</name>
</gene>
<protein>
    <submittedName>
        <fullName evidence="1">Uncharacterized protein</fullName>
    </submittedName>
</protein>
<comment type="caution">
    <text evidence="1">The sequence shown here is derived from an EMBL/GenBank/DDBJ whole genome shotgun (WGS) entry which is preliminary data.</text>
</comment>
<accession>A0A2T9Y110</accession>
<evidence type="ECO:0000313" key="1">
    <source>
        <dbReference type="EMBL" id="PVU86046.1"/>
    </source>
</evidence>
<dbReference type="AlphaFoldDB" id="A0A2T9Y110"/>
<dbReference type="Proteomes" id="UP000245699">
    <property type="component" value="Unassembled WGS sequence"/>
</dbReference>
<reference evidence="1 2" key="1">
    <citation type="journal article" date="2018" name="MBio">
        <title>Comparative Genomics Reveals the Core Gene Toolbox for the Fungus-Insect Symbiosis.</title>
        <authorList>
            <person name="Wang Y."/>
            <person name="Stata M."/>
            <person name="Wang W."/>
            <person name="Stajich J.E."/>
            <person name="White M.M."/>
            <person name="Moncalvo J.M."/>
        </authorList>
    </citation>
    <scope>NUCLEOTIDE SEQUENCE [LARGE SCALE GENOMIC DNA]</scope>
    <source>
        <strain evidence="1 2">AUS-77-4</strain>
    </source>
</reference>
<dbReference type="EMBL" id="MBFT01000977">
    <property type="protein sequence ID" value="PVU86046.1"/>
    <property type="molecule type" value="Genomic_DNA"/>
</dbReference>
<sequence length="110" mass="12515">MNALCNNIELVMYEIGIGSVQPTESTKSVKYSQPVDYRISSQNTTNELSGVVYSKVNILLHRDNVSVESARKITEGLLIKLDFIRFPNHCMLLKLKNPFLLMILMIENLI</sequence>
<name>A0A2T9Y110_9FUNG</name>
<evidence type="ECO:0000313" key="2">
    <source>
        <dbReference type="Proteomes" id="UP000245699"/>
    </source>
</evidence>